<sequence>MSYDKSFIEVQFPVSKVSKECYKERKAGSSQLLTGFGKWWGRKPLFIVRASLLGLLFPSTQDPKKDREIFLKILTMDEEGLWNRKNKSISSKDIFNLLTPEERNLYFETISADKPTFKKGLKKEEKANLQKIAFNRLSYDEKLKYCLRPEQVENLDQQSWSQVNAYLGTTANSFQELIKQLGERKFGHTPSVGDCFSGGGSIPFEAARLGSNVNASDLNPIATLLTWSVLNLTEGNKEEIQNLKKFQQTVYENVDKQITRWGIEHNEQGWRAVAYLYCTESNCPECGYRVPFLPSTIIGTRTRTVVKLIKNDELKAFDFEVIENASDDLYEEASEWSTVADYSVKCPNCHTTTPIPSIRRDMDDGVERPYRYNTPNSLRKWEQLDFVNRESDILSERLYCIKYEETTYDNDGNPRTIMHYVAPSEKDVERENKVIALLAERIEEWQKQGYIPSDLIEAGWNTNQPIYEKGWTYWHHLFNPRQLLIKGLLMENSVKYAKTDKELIVTLLGINKCANWNSKLSMWSNDDTHNSRMTFSNQALNTLAHYCCRAYKPLYEIWNISIEGVPAYSQRKVQLEDARKISWNSDIWITDPPYADAVNYHELSEFFLAWNRKLINKVFPHWYVDSKRILAVQGTGSQFNESMVEVYTKLRNNMPDNGLQLVMFTHQDVTVWAELSMILWSAGLQVTAAWNIATETESGGLKEGNYVKGTVLLVLRKQTSEETAYLDELYPDIEAEVKYQIDSMREIDDQDDPNFSDPDYLLAAYAASLKILTSYKRIEGIDVQYELSKARNANEDSPIVKIINEAVKIAYDYLIPSGFDKYIWKTLTPEERFYLKGLELEKHNIYQISGYQELARGFGVHEYKDFLASTKANSARLKTASEFGTRGLGDSSKFGSTLLRNILVAIHIAQKEEDSVKGRNWLKTELVNYWNMRSSIVEILKYIAPIGFIENMGHWQKDAHMASILKELVENDGV</sequence>
<reference evidence="2 3" key="1">
    <citation type="submission" date="2021-03" db="EMBL/GenBank/DDBJ databases">
        <title>Genomic Encyclopedia of Type Strains, Phase IV (KMG-IV): sequencing the most valuable type-strain genomes for metagenomic binning, comparative biology and taxonomic classification.</title>
        <authorList>
            <person name="Goeker M."/>
        </authorList>
    </citation>
    <scope>NUCLEOTIDE SEQUENCE [LARGE SCALE GENOMIC DNA]</scope>
    <source>
        <strain evidence="2 3">DSM 23491</strain>
    </source>
</reference>
<feature type="domain" description="DUF1156" evidence="1">
    <location>
        <begin position="11"/>
        <end position="73"/>
    </location>
</feature>
<proteinExistence type="predicted"/>
<dbReference type="GO" id="GO:0032259">
    <property type="term" value="P:methylation"/>
    <property type="evidence" value="ECO:0007669"/>
    <property type="project" value="UniProtKB-KW"/>
</dbReference>
<comment type="caution">
    <text evidence="2">The sequence shown here is derived from an EMBL/GenBank/DDBJ whole genome shotgun (WGS) entry which is preliminary data.</text>
</comment>
<dbReference type="InterPro" id="IPR049953">
    <property type="entry name" value="Antiphage_assoc"/>
</dbReference>
<evidence type="ECO:0000313" key="3">
    <source>
        <dbReference type="Proteomes" id="UP001519273"/>
    </source>
</evidence>
<dbReference type="Proteomes" id="UP001519273">
    <property type="component" value="Unassembled WGS sequence"/>
</dbReference>
<keyword evidence="2" id="KW-0489">Methyltransferase</keyword>
<name>A0ABS4H6R8_9BACL</name>
<dbReference type="EMBL" id="JAGGKP010000012">
    <property type="protein sequence ID" value="MBP1938220.1"/>
    <property type="molecule type" value="Genomic_DNA"/>
</dbReference>
<evidence type="ECO:0000259" key="1">
    <source>
        <dbReference type="Pfam" id="PF06634"/>
    </source>
</evidence>
<evidence type="ECO:0000313" key="2">
    <source>
        <dbReference type="EMBL" id="MBP1938220.1"/>
    </source>
</evidence>
<keyword evidence="3" id="KW-1185">Reference proteome</keyword>
<dbReference type="SUPFAM" id="SSF53335">
    <property type="entry name" value="S-adenosyl-L-methionine-dependent methyltransferases"/>
    <property type="match status" value="1"/>
</dbReference>
<gene>
    <name evidence="2" type="ORF">J2Z20_003139</name>
</gene>
<dbReference type="GO" id="GO:0008168">
    <property type="term" value="F:methyltransferase activity"/>
    <property type="evidence" value="ECO:0007669"/>
    <property type="project" value="UniProtKB-KW"/>
</dbReference>
<dbReference type="InterPro" id="IPR029063">
    <property type="entry name" value="SAM-dependent_MTases_sf"/>
</dbReference>
<organism evidence="2 3">
    <name type="scientific">Paenibacillus sediminis</name>
    <dbReference type="NCBI Taxonomy" id="664909"/>
    <lineage>
        <taxon>Bacteria</taxon>
        <taxon>Bacillati</taxon>
        <taxon>Bacillota</taxon>
        <taxon>Bacilli</taxon>
        <taxon>Bacillales</taxon>
        <taxon>Paenibacillaceae</taxon>
        <taxon>Paenibacillus</taxon>
    </lineage>
</organism>
<dbReference type="NCBIfam" id="NF042963">
    <property type="entry name" value="DUF1156_antiphage"/>
    <property type="match status" value="1"/>
</dbReference>
<keyword evidence="2" id="KW-0808">Transferase</keyword>
<accession>A0ABS4H6R8</accession>
<dbReference type="InterPro" id="IPR009537">
    <property type="entry name" value="DUF1156"/>
</dbReference>
<dbReference type="RefSeq" id="WP_209852297.1">
    <property type="nucleotide sequence ID" value="NZ_CBCRVE010000012.1"/>
</dbReference>
<dbReference type="Pfam" id="PF06634">
    <property type="entry name" value="DUF1156"/>
    <property type="match status" value="1"/>
</dbReference>
<protein>
    <submittedName>
        <fullName evidence="2">Adenine-specific DNA methylase</fullName>
    </submittedName>
</protein>